<gene>
    <name evidence="1" type="ORF">GTQ48_06185</name>
</gene>
<protein>
    <submittedName>
        <fullName evidence="1">DUF1289 domain-containing protein</fullName>
    </submittedName>
</protein>
<reference evidence="1 2" key="1">
    <citation type="submission" date="2020-01" db="EMBL/GenBank/DDBJ databases">
        <title>Genomes of bacteria type strains.</title>
        <authorList>
            <person name="Chen J."/>
            <person name="Zhu S."/>
            <person name="Yang J."/>
        </authorList>
    </citation>
    <scope>NUCLEOTIDE SEQUENCE [LARGE SCALE GENOMIC DNA]</scope>
    <source>
        <strain evidence="1 2">LMG 24078</strain>
    </source>
</reference>
<dbReference type="EMBL" id="JAAAWO010000003">
    <property type="protein sequence ID" value="NDW15112.1"/>
    <property type="molecule type" value="Genomic_DNA"/>
</dbReference>
<dbReference type="Proteomes" id="UP000471381">
    <property type="component" value="Unassembled WGS sequence"/>
</dbReference>
<dbReference type="AlphaFoldDB" id="A0A6N9TF60"/>
<sequence>MNNPISPCKAQCKLTDDDICIGCNRTIDEIVNWASYTLEQKNAVFQRLNTFEDTD</sequence>
<organism evidence="1 2">
    <name type="scientific">Alteromonas genovensis</name>
    <dbReference type="NCBI Taxonomy" id="471225"/>
    <lineage>
        <taxon>Bacteria</taxon>
        <taxon>Pseudomonadati</taxon>
        <taxon>Pseudomonadota</taxon>
        <taxon>Gammaproteobacteria</taxon>
        <taxon>Alteromonadales</taxon>
        <taxon>Alteromonadaceae</taxon>
        <taxon>Alteromonas/Salinimonas group</taxon>
        <taxon>Alteromonas</taxon>
    </lineage>
</organism>
<dbReference type="PANTHER" id="PTHR35175:SF2">
    <property type="entry name" value="DUF1289 DOMAIN-CONTAINING PROTEIN"/>
    <property type="match status" value="1"/>
</dbReference>
<name>A0A6N9TF60_9ALTE</name>
<evidence type="ECO:0000313" key="1">
    <source>
        <dbReference type="EMBL" id="NDW15112.1"/>
    </source>
</evidence>
<proteinExistence type="predicted"/>
<keyword evidence="2" id="KW-1185">Reference proteome</keyword>
<comment type="caution">
    <text evidence="1">The sequence shown here is derived from an EMBL/GenBank/DDBJ whole genome shotgun (WGS) entry which is preliminary data.</text>
</comment>
<dbReference type="InterPro" id="IPR010710">
    <property type="entry name" value="DUF1289"/>
</dbReference>
<evidence type="ECO:0000313" key="2">
    <source>
        <dbReference type="Proteomes" id="UP000471381"/>
    </source>
</evidence>
<dbReference type="Pfam" id="PF06945">
    <property type="entry name" value="DUF1289"/>
    <property type="match status" value="1"/>
</dbReference>
<accession>A0A6N9TF60</accession>
<dbReference type="PANTHER" id="PTHR35175">
    <property type="entry name" value="DUF1289 DOMAIN-CONTAINING PROTEIN"/>
    <property type="match status" value="1"/>
</dbReference>
<dbReference type="RefSeq" id="WP_163105656.1">
    <property type="nucleotide sequence ID" value="NZ_JAAAWO010000003.1"/>
</dbReference>